<name>A0A481Z8A0_9VIRU</name>
<dbReference type="InterPro" id="IPR009091">
    <property type="entry name" value="RCC1/BLIP-II"/>
</dbReference>
<reference evidence="1" key="1">
    <citation type="journal article" date="2019" name="MBio">
        <title>Virus Genomes from Deep Sea Sediments Expand the Ocean Megavirome and Support Independent Origins of Viral Gigantism.</title>
        <authorList>
            <person name="Backstrom D."/>
            <person name="Yutin N."/>
            <person name="Jorgensen S.L."/>
            <person name="Dharamshi J."/>
            <person name="Homa F."/>
            <person name="Zaremba-Niedwiedzka K."/>
            <person name="Spang A."/>
            <person name="Wolf Y.I."/>
            <person name="Koonin E.V."/>
            <person name="Ettema T.J."/>
        </authorList>
    </citation>
    <scope>NUCLEOTIDE SEQUENCE</scope>
</reference>
<dbReference type="Gene3D" id="2.130.10.30">
    <property type="entry name" value="Regulator of chromosome condensation 1/beta-lactamase-inhibitor protein II"/>
    <property type="match status" value="1"/>
</dbReference>
<sequence length="115" mass="12562">MFDGVNNKSGSMLRDMEPELIKLPEPTASISTDGVTFAALSVTGKLYMWGDNSQNKISTDNQSFLSDFGREFAVKPVEISFGLPINYVSVGGDFTIAVSNDGMVNYWGNPERTPE</sequence>
<dbReference type="EMBL" id="MK500532">
    <property type="protein sequence ID" value="QBK91370.1"/>
    <property type="molecule type" value="Genomic_DNA"/>
</dbReference>
<dbReference type="SUPFAM" id="SSF50985">
    <property type="entry name" value="RCC1/BLIP-II"/>
    <property type="match status" value="1"/>
</dbReference>
<protein>
    <recommendedName>
        <fullName evidence="2">Regulator of chromosome condensation protein</fullName>
    </recommendedName>
</protein>
<organism evidence="1">
    <name type="scientific">Pithovirus LCPAC202</name>
    <dbReference type="NCBI Taxonomy" id="2506592"/>
    <lineage>
        <taxon>Viruses</taxon>
        <taxon>Pithoviruses</taxon>
    </lineage>
</organism>
<evidence type="ECO:0000313" key="1">
    <source>
        <dbReference type="EMBL" id="QBK91370.1"/>
    </source>
</evidence>
<accession>A0A481Z8A0</accession>
<dbReference type="PROSITE" id="PS50012">
    <property type="entry name" value="RCC1_3"/>
    <property type="match status" value="1"/>
</dbReference>
<gene>
    <name evidence="1" type="ORF">LCPAC202_03440</name>
</gene>
<proteinExistence type="predicted"/>
<dbReference type="InterPro" id="IPR000408">
    <property type="entry name" value="Reg_chr_condens"/>
</dbReference>
<evidence type="ECO:0008006" key="2">
    <source>
        <dbReference type="Google" id="ProtNLM"/>
    </source>
</evidence>